<accession>A0A839T9K1</accession>
<sequence>MKNNLVRIKSQILFSLTLFILAMVPVTSTFAILPMASEIFQSESSFTAFNDEKNLTADDIFSTENSITIENHRIIAFSERATSSNSINERKHKFDLKKQSNFMKYD</sequence>
<proteinExistence type="predicted"/>
<dbReference type="Proteomes" id="UP000588111">
    <property type="component" value="Unassembled WGS sequence"/>
</dbReference>
<comment type="caution">
    <text evidence="1">The sequence shown here is derived from an EMBL/GenBank/DDBJ whole genome shotgun (WGS) entry which is preliminary data.</text>
</comment>
<reference evidence="1 2" key="1">
    <citation type="submission" date="2020-08" db="EMBL/GenBank/DDBJ databases">
        <title>Genomic Encyclopedia of Type Strains, Phase III (KMG-III): the genomes of soil and plant-associated and newly described type strains.</title>
        <authorList>
            <person name="Whitman W."/>
        </authorList>
    </citation>
    <scope>NUCLEOTIDE SEQUENCE [LARGE SCALE GENOMIC DNA]</scope>
    <source>
        <strain evidence="1 2">CECT 5885</strain>
    </source>
</reference>
<keyword evidence="2" id="KW-1185">Reference proteome</keyword>
<name>A0A839T9K1_9GAMM</name>
<evidence type="ECO:0000313" key="1">
    <source>
        <dbReference type="EMBL" id="MBB3105788.1"/>
    </source>
</evidence>
<evidence type="ECO:0000313" key="2">
    <source>
        <dbReference type="Proteomes" id="UP000588111"/>
    </source>
</evidence>
<dbReference type="EMBL" id="JACHXL010000001">
    <property type="protein sequence ID" value="MBB3105788.1"/>
    <property type="molecule type" value="Genomic_DNA"/>
</dbReference>
<organism evidence="1 2">
    <name type="scientific">Psychrobacter luti</name>
    <dbReference type="NCBI Taxonomy" id="198481"/>
    <lineage>
        <taxon>Bacteria</taxon>
        <taxon>Pseudomonadati</taxon>
        <taxon>Pseudomonadota</taxon>
        <taxon>Gammaproteobacteria</taxon>
        <taxon>Moraxellales</taxon>
        <taxon>Moraxellaceae</taxon>
        <taxon>Psychrobacter</taxon>
    </lineage>
</organism>
<protein>
    <submittedName>
        <fullName evidence="1">Uncharacterized protein</fullName>
    </submittedName>
</protein>
<dbReference type="AlphaFoldDB" id="A0A839T9K1"/>
<gene>
    <name evidence="1" type="ORF">FHS24_000279</name>
</gene>
<dbReference type="RefSeq" id="WP_183618075.1">
    <property type="nucleotide sequence ID" value="NZ_CAJHAH010000004.1"/>
</dbReference>